<keyword evidence="2" id="KW-1185">Reference proteome</keyword>
<reference evidence="1 2" key="1">
    <citation type="submission" date="2018-07" db="EMBL/GenBank/DDBJ databases">
        <title>Genomic Encyclopedia of Type Strains, Phase III (KMG-III): the genomes of soil and plant-associated and newly described type strains.</title>
        <authorList>
            <person name="Whitman W."/>
        </authorList>
    </citation>
    <scope>NUCLEOTIDE SEQUENCE [LARGE SCALE GENOMIC DNA]</scope>
    <source>
        <strain evidence="1 2">CECT 8487</strain>
    </source>
</reference>
<dbReference type="EMBL" id="QRDX01000002">
    <property type="protein sequence ID" value="RED49347.1"/>
    <property type="molecule type" value="Genomic_DNA"/>
</dbReference>
<dbReference type="Proteomes" id="UP000256629">
    <property type="component" value="Unassembled WGS sequence"/>
</dbReference>
<evidence type="ECO:0000313" key="2">
    <source>
        <dbReference type="Proteomes" id="UP000256629"/>
    </source>
</evidence>
<evidence type="ECO:0000313" key="1">
    <source>
        <dbReference type="EMBL" id="RED49347.1"/>
    </source>
</evidence>
<gene>
    <name evidence="1" type="ORF">DFQ02_102115</name>
</gene>
<sequence>MPNYLKGHLFYQSTFERIKREYKAGHNSFLNFHLKKIIGMANICKLRQFKFLAYLKKTDMFNRYVVKAIKKP</sequence>
<comment type="caution">
    <text evidence="1">The sequence shown here is derived from an EMBL/GenBank/DDBJ whole genome shotgun (WGS) entry which is preliminary data.</text>
</comment>
<dbReference type="AlphaFoldDB" id="A0A3D9HIM3"/>
<organism evidence="1 2">
    <name type="scientific">Seonamhaeicola aphaedonensis</name>
    <dbReference type="NCBI Taxonomy" id="1461338"/>
    <lineage>
        <taxon>Bacteria</taxon>
        <taxon>Pseudomonadati</taxon>
        <taxon>Bacteroidota</taxon>
        <taxon>Flavobacteriia</taxon>
        <taxon>Flavobacteriales</taxon>
        <taxon>Flavobacteriaceae</taxon>
    </lineage>
</organism>
<protein>
    <submittedName>
        <fullName evidence="1">Uncharacterized protein</fullName>
    </submittedName>
</protein>
<accession>A0A3D9HIM3</accession>
<name>A0A3D9HIM3_9FLAO</name>
<proteinExistence type="predicted"/>